<feature type="transmembrane region" description="Helical" evidence="1">
    <location>
        <begin position="14"/>
        <end position="36"/>
    </location>
</feature>
<sequence length="78" mass="8908">MGGKKQHYGFTRNIDFMAIVTVLLALLIEIELWLYFAGFHALITILVYVQIALIVLIAIANSIRRIIIGKKEHRSSMH</sequence>
<evidence type="ECO:0000313" key="5">
    <source>
        <dbReference type="Proteomes" id="UP000546917"/>
    </source>
</evidence>
<protein>
    <submittedName>
        <fullName evidence="2">Uncharacterized protein</fullName>
    </submittedName>
</protein>
<dbReference type="Proteomes" id="UP000192050">
    <property type="component" value="Chromosome"/>
</dbReference>
<reference evidence="3 5" key="2">
    <citation type="submission" date="2020-05" db="EMBL/GenBank/DDBJ databases">
        <authorList>
            <person name="Zhang R."/>
        </authorList>
    </citation>
    <scope>NUCLEOTIDE SEQUENCE [LARGE SCALE GENOMIC DNA]</scope>
    <source>
        <strain evidence="3 5">DSM 28986</strain>
    </source>
</reference>
<dbReference type="AlphaFoldDB" id="A0A1V0N1M5"/>
<gene>
    <name evidence="2" type="ORF">FAD_0057</name>
    <name evidence="3" type="ORF">HLB00_04615</name>
</gene>
<dbReference type="KEGG" id="fai:FAD_0057"/>
<evidence type="ECO:0000313" key="3">
    <source>
        <dbReference type="EMBL" id="NOL60118.1"/>
    </source>
</evidence>
<evidence type="ECO:0000313" key="4">
    <source>
        <dbReference type="Proteomes" id="UP000192050"/>
    </source>
</evidence>
<feature type="transmembrane region" description="Helical" evidence="1">
    <location>
        <begin position="42"/>
        <end position="63"/>
    </location>
</feature>
<dbReference type="EMBL" id="JABGBP010000159">
    <property type="protein sequence ID" value="NOL60118.1"/>
    <property type="molecule type" value="Genomic_DNA"/>
</dbReference>
<keyword evidence="4" id="KW-1185">Reference proteome</keyword>
<keyword evidence="1" id="KW-0812">Transmembrane</keyword>
<accession>A0A1V0N1M5</accession>
<evidence type="ECO:0000256" key="1">
    <source>
        <dbReference type="SAM" id="Phobius"/>
    </source>
</evidence>
<proteinExistence type="predicted"/>
<name>A0A1V0N1M5_9ARCH</name>
<organism evidence="2 4">
    <name type="scientific">Ferroplasma acidiphilum</name>
    <dbReference type="NCBI Taxonomy" id="74969"/>
    <lineage>
        <taxon>Archaea</taxon>
        <taxon>Methanobacteriati</taxon>
        <taxon>Thermoplasmatota</taxon>
        <taxon>Thermoplasmata</taxon>
        <taxon>Thermoplasmatales</taxon>
        <taxon>Ferroplasmaceae</taxon>
        <taxon>Ferroplasma</taxon>
    </lineage>
</organism>
<dbReference type="EMBL" id="CP015363">
    <property type="protein sequence ID" value="ARD83991.1"/>
    <property type="molecule type" value="Genomic_DNA"/>
</dbReference>
<keyword evidence="1" id="KW-0472">Membrane</keyword>
<keyword evidence="1" id="KW-1133">Transmembrane helix</keyword>
<reference evidence="2 4" key="1">
    <citation type="submission" date="2011-10" db="EMBL/GenBank/DDBJ databases">
        <title>Metabolic and evolutionary patterns in the extreme acidophile Ferroplasma acidiphilum.</title>
        <authorList>
            <person name="Golyshina O.V."/>
            <person name="Kozyavkin S.A."/>
            <person name="Tatusov R.L."/>
            <person name="Slesarev A.I."/>
            <person name="Golyshin P.N."/>
        </authorList>
    </citation>
    <scope>NUCLEOTIDE SEQUENCE [LARGE SCALE GENOMIC DNA]</scope>
    <source>
        <strain evidence="2">Berkeley</strain>
        <strain evidence="4">Y</strain>
    </source>
</reference>
<dbReference type="Proteomes" id="UP000546917">
    <property type="component" value="Unassembled WGS sequence"/>
</dbReference>
<evidence type="ECO:0000313" key="2">
    <source>
        <dbReference type="EMBL" id="ARD83991.1"/>
    </source>
</evidence>